<evidence type="ECO:0008006" key="4">
    <source>
        <dbReference type="Google" id="ProtNLM"/>
    </source>
</evidence>
<evidence type="ECO:0000256" key="1">
    <source>
        <dbReference type="SAM" id="SignalP"/>
    </source>
</evidence>
<feature type="chain" id="PRO_5007886568" description="DUF2845 domain-containing protein" evidence="1">
    <location>
        <begin position="21"/>
        <end position="188"/>
    </location>
</feature>
<dbReference type="STRING" id="1300342.I596_42"/>
<protein>
    <recommendedName>
        <fullName evidence="4">DUF2845 domain-containing protein</fullName>
    </recommendedName>
</protein>
<keyword evidence="1" id="KW-0732">Signal</keyword>
<reference evidence="2 3" key="1">
    <citation type="submission" date="2016-04" db="EMBL/GenBank/DDBJ databases">
        <title>Complete genome sequence of Dokdonella koreensis DS-123T.</title>
        <authorList>
            <person name="Kim J.F."/>
            <person name="Lee H."/>
            <person name="Kwak M.-J."/>
        </authorList>
    </citation>
    <scope>NUCLEOTIDE SEQUENCE [LARGE SCALE GENOMIC DNA]</scope>
    <source>
        <strain evidence="2 3">DS-123</strain>
    </source>
</reference>
<keyword evidence="3" id="KW-1185">Reference proteome</keyword>
<proteinExistence type="predicted"/>
<dbReference type="OrthoDB" id="8906462at2"/>
<dbReference type="AlphaFoldDB" id="A0A167G2E5"/>
<accession>A0A167G2E5</accession>
<dbReference type="InterPro" id="IPR021268">
    <property type="entry name" value="DUF2845"/>
</dbReference>
<evidence type="ECO:0000313" key="3">
    <source>
        <dbReference type="Proteomes" id="UP000076830"/>
    </source>
</evidence>
<feature type="signal peptide" evidence="1">
    <location>
        <begin position="1"/>
        <end position="20"/>
    </location>
</feature>
<dbReference type="KEGG" id="dko:I596_42"/>
<evidence type="ECO:0000313" key="2">
    <source>
        <dbReference type="EMBL" id="ANB16082.1"/>
    </source>
</evidence>
<organism evidence="2 3">
    <name type="scientific">Dokdonella koreensis DS-123</name>
    <dbReference type="NCBI Taxonomy" id="1300342"/>
    <lineage>
        <taxon>Bacteria</taxon>
        <taxon>Pseudomonadati</taxon>
        <taxon>Pseudomonadota</taxon>
        <taxon>Gammaproteobacteria</taxon>
        <taxon>Lysobacterales</taxon>
        <taxon>Rhodanobacteraceae</taxon>
        <taxon>Dokdonella</taxon>
    </lineage>
</organism>
<dbReference type="Proteomes" id="UP000076830">
    <property type="component" value="Chromosome"/>
</dbReference>
<gene>
    <name evidence="2" type="ORF">I596_42</name>
</gene>
<dbReference type="EMBL" id="CP015249">
    <property type="protein sequence ID" value="ANB16082.1"/>
    <property type="molecule type" value="Genomic_DNA"/>
</dbReference>
<dbReference type="Pfam" id="PF11006">
    <property type="entry name" value="DUF2845"/>
    <property type="match status" value="2"/>
</dbReference>
<name>A0A167G2E5_9GAMM</name>
<dbReference type="RefSeq" id="WP_083965245.1">
    <property type="nucleotide sequence ID" value="NZ_CP015249.1"/>
</dbReference>
<sequence>MGSRWWVGALLLVASSGAFAMRCGTRLIVGGDRDFQVRERCGAPFWIDDYVGVDVLGARTPLERQIDVQFEVWYFNFGPRQLMRRLVFRDGVLQREETLGYGVRELGGDCPADALWNGLSSGELVARCGQPASRRSRPTTVVRRPGPRHELWREERREEWVYDDGDAPRVRLVHLLDGRVTAIERLAR</sequence>